<gene>
    <name evidence="2" type="ORF">CesoFtcFv8_001271</name>
</gene>
<protein>
    <submittedName>
        <fullName evidence="2">Uncharacterized protein</fullName>
    </submittedName>
</protein>
<evidence type="ECO:0000313" key="2">
    <source>
        <dbReference type="EMBL" id="KAK5915705.1"/>
    </source>
</evidence>
<comment type="caution">
    <text evidence="2">The sequence shown here is derived from an EMBL/GenBank/DDBJ whole genome shotgun (WGS) entry which is preliminary data.</text>
</comment>
<evidence type="ECO:0000256" key="1">
    <source>
        <dbReference type="SAM" id="MobiDB-lite"/>
    </source>
</evidence>
<organism evidence="2 3">
    <name type="scientific">Champsocephalus esox</name>
    <name type="common">pike icefish</name>
    <dbReference type="NCBI Taxonomy" id="159716"/>
    <lineage>
        <taxon>Eukaryota</taxon>
        <taxon>Metazoa</taxon>
        <taxon>Chordata</taxon>
        <taxon>Craniata</taxon>
        <taxon>Vertebrata</taxon>
        <taxon>Euteleostomi</taxon>
        <taxon>Actinopterygii</taxon>
        <taxon>Neopterygii</taxon>
        <taxon>Teleostei</taxon>
        <taxon>Neoteleostei</taxon>
        <taxon>Acanthomorphata</taxon>
        <taxon>Eupercaria</taxon>
        <taxon>Perciformes</taxon>
        <taxon>Notothenioidei</taxon>
        <taxon>Channichthyidae</taxon>
        <taxon>Champsocephalus</taxon>
    </lineage>
</organism>
<accession>A0AAN8D8H3</accession>
<feature type="compositionally biased region" description="Polar residues" evidence="1">
    <location>
        <begin position="50"/>
        <end position="66"/>
    </location>
</feature>
<dbReference type="Proteomes" id="UP001335648">
    <property type="component" value="Unassembled WGS sequence"/>
</dbReference>
<dbReference type="AlphaFoldDB" id="A0AAN8D8H3"/>
<sequence>MEGDGDTAKNTHIILGFQHFDKRLHALLGCRTEAFRTYRSVNQLKLGRTGTLQHTTESQNNSQSNGHGAESQGCGRDRHALCASCPLTSSNRRVLAAGTIEDFQAEESDVEQANIELLV</sequence>
<keyword evidence="3" id="KW-1185">Reference proteome</keyword>
<proteinExistence type="predicted"/>
<feature type="region of interest" description="Disordered" evidence="1">
    <location>
        <begin position="49"/>
        <end position="76"/>
    </location>
</feature>
<name>A0AAN8D8H3_9TELE</name>
<evidence type="ECO:0000313" key="3">
    <source>
        <dbReference type="Proteomes" id="UP001335648"/>
    </source>
</evidence>
<dbReference type="EMBL" id="JAULUE010002046">
    <property type="protein sequence ID" value="KAK5915705.1"/>
    <property type="molecule type" value="Genomic_DNA"/>
</dbReference>
<reference evidence="2 3" key="1">
    <citation type="journal article" date="2023" name="Mol. Biol. Evol.">
        <title>Genomics of Secondarily Temperate Adaptation in the Only Non-Antarctic Icefish.</title>
        <authorList>
            <person name="Rivera-Colon A.G."/>
            <person name="Rayamajhi N."/>
            <person name="Minhas B.F."/>
            <person name="Madrigal G."/>
            <person name="Bilyk K.T."/>
            <person name="Yoon V."/>
            <person name="Hune M."/>
            <person name="Gregory S."/>
            <person name="Cheng C.H.C."/>
            <person name="Catchen J.M."/>
        </authorList>
    </citation>
    <scope>NUCLEOTIDE SEQUENCE [LARGE SCALE GENOMIC DNA]</scope>
    <source>
        <strain evidence="2">JC2023a</strain>
    </source>
</reference>